<dbReference type="Gene3D" id="3.40.190.10">
    <property type="entry name" value="Periplasmic binding protein-like II"/>
    <property type="match status" value="1"/>
</dbReference>
<dbReference type="GO" id="GO:0015833">
    <property type="term" value="P:peptide transport"/>
    <property type="evidence" value="ECO:0007669"/>
    <property type="project" value="TreeGrafter"/>
</dbReference>
<dbReference type="SUPFAM" id="SSF53850">
    <property type="entry name" value="Periplasmic binding protein-like II"/>
    <property type="match status" value="1"/>
</dbReference>
<dbReference type="CDD" id="cd08501">
    <property type="entry name" value="PBP2_Lpqw"/>
    <property type="match status" value="1"/>
</dbReference>
<organism evidence="2 3">
    <name type="scientific">Nocardiopsis alba</name>
    <dbReference type="NCBI Taxonomy" id="53437"/>
    <lineage>
        <taxon>Bacteria</taxon>
        <taxon>Bacillati</taxon>
        <taxon>Actinomycetota</taxon>
        <taxon>Actinomycetes</taxon>
        <taxon>Streptosporangiales</taxon>
        <taxon>Nocardiopsidaceae</taxon>
        <taxon>Nocardiopsis</taxon>
    </lineage>
</organism>
<dbReference type="AlphaFoldDB" id="A0A7K2IT88"/>
<comment type="caution">
    <text evidence="2">The sequence shown here is derived from an EMBL/GenBank/DDBJ whole genome shotgun (WGS) entry which is preliminary data.</text>
</comment>
<evidence type="ECO:0000259" key="1">
    <source>
        <dbReference type="Pfam" id="PF00496"/>
    </source>
</evidence>
<gene>
    <name evidence="2" type="ORF">GTW20_13120</name>
</gene>
<dbReference type="EMBL" id="WWHY01000001">
    <property type="protein sequence ID" value="MYR33178.1"/>
    <property type="molecule type" value="Genomic_DNA"/>
</dbReference>
<dbReference type="PROSITE" id="PS51257">
    <property type="entry name" value="PROKAR_LIPOPROTEIN"/>
    <property type="match status" value="1"/>
</dbReference>
<proteinExistence type="predicted"/>
<evidence type="ECO:0000313" key="3">
    <source>
        <dbReference type="Proteomes" id="UP000467124"/>
    </source>
</evidence>
<dbReference type="InterPro" id="IPR000914">
    <property type="entry name" value="SBP_5_dom"/>
</dbReference>
<name>A0A7K2IT88_9ACTN</name>
<dbReference type="Proteomes" id="UP000467124">
    <property type="component" value="Unassembled WGS sequence"/>
</dbReference>
<dbReference type="Gene3D" id="3.10.105.10">
    <property type="entry name" value="Dipeptide-binding Protein, Domain 3"/>
    <property type="match status" value="1"/>
</dbReference>
<reference evidence="2 3" key="1">
    <citation type="journal article" date="2019" name="Nat. Commun.">
        <title>The antimicrobial potential of Streptomyces from insect microbiomes.</title>
        <authorList>
            <person name="Chevrette M.G."/>
            <person name="Carlson C.M."/>
            <person name="Ortega H.E."/>
            <person name="Thomas C."/>
            <person name="Ananiev G.E."/>
            <person name="Barns K.J."/>
            <person name="Book A.J."/>
            <person name="Cagnazzo J."/>
            <person name="Carlos C."/>
            <person name="Flanigan W."/>
            <person name="Grubbs K.J."/>
            <person name="Horn H.A."/>
            <person name="Hoffmann F.M."/>
            <person name="Klassen J.L."/>
            <person name="Knack J.J."/>
            <person name="Lewin G.R."/>
            <person name="McDonald B.R."/>
            <person name="Muller L."/>
            <person name="Melo W.G.P."/>
            <person name="Pinto-Tomas A.A."/>
            <person name="Schmitz A."/>
            <person name="Wendt-Pienkowski E."/>
            <person name="Wildman S."/>
            <person name="Zhao M."/>
            <person name="Zhang F."/>
            <person name="Bugni T.S."/>
            <person name="Andes D.R."/>
            <person name="Pupo M.T."/>
            <person name="Currie C.R."/>
        </authorList>
    </citation>
    <scope>NUCLEOTIDE SEQUENCE [LARGE SCALE GENOMIC DNA]</scope>
    <source>
        <strain evidence="2 3">SID5840</strain>
    </source>
</reference>
<evidence type="ECO:0000313" key="2">
    <source>
        <dbReference type="EMBL" id="MYR33178.1"/>
    </source>
</evidence>
<feature type="domain" description="Solute-binding protein family 5" evidence="1">
    <location>
        <begin position="99"/>
        <end position="477"/>
    </location>
</feature>
<accession>A0A7K2IT88</accession>
<dbReference type="GO" id="GO:1904680">
    <property type="term" value="F:peptide transmembrane transporter activity"/>
    <property type="evidence" value="ECO:0007669"/>
    <property type="project" value="TreeGrafter"/>
</dbReference>
<dbReference type="InterPro" id="IPR039424">
    <property type="entry name" value="SBP_5"/>
</dbReference>
<dbReference type="Pfam" id="PF00496">
    <property type="entry name" value="SBP_bac_5"/>
    <property type="match status" value="1"/>
</dbReference>
<protein>
    <submittedName>
        <fullName evidence="2">ABC transporter family substrate-binding protein</fullName>
    </submittedName>
</protein>
<dbReference type="PANTHER" id="PTHR30290">
    <property type="entry name" value="PERIPLASMIC BINDING COMPONENT OF ABC TRANSPORTER"/>
    <property type="match status" value="1"/>
</dbReference>
<dbReference type="PANTHER" id="PTHR30290:SF65">
    <property type="entry name" value="MONOACYL PHOSPHATIDYLINOSITOL TETRAMANNOSIDE-BINDING PROTEIN LPQW-RELATED"/>
    <property type="match status" value="1"/>
</dbReference>
<sequence>MIKGVTMFERRKTLALAAAATSTVLVVGGCGSGDGGGGDGGPKEVTWVINSLPGAWQATSLAGGSVYVVQMLSGVLPYTGQWQPDGTYEYDMNVLAEEPELINDDPDEGPFEWSITLAEDAVWSDGEPMTGEDLRVSWMLGTSPDEGYCGGCDPRAAASFDKVESVEADGKTATFRLKEGLADPEWMSLFDAHSQSGGFLPAHLAEENGWDVDDADQLGEYYDWLHAERPEWSGGPYMITAGDLENEVVKEPNPNYFGEEPLLDKITMPYNTDEGTFVNAFINGEIDGGNPADYSEDVILQLQDVANAEVTIAEGATWEHVDLNLKNETLQDVELRRAIFTAIDRDDIANRNFGAGYPDYELKNNHVFGSDSPYYVDHFEGETQGTGDIDEAKSILEEAGYELDGGTLTLDGEEIGPFRLRSTDSTVRNTSVQLIQAQLSEIGITTNIEMTDDLGGMLAAAEYDIVQYGWSGSPYFTGNPDQFWHSESGSNFGGYSNDEVDDLADQVANAPDLDTAAEHANAAMEILVPEAYVLPIMAEPNYFFANSDRLVNVHDNLQSSYRATYNIGEWDVAG</sequence>